<dbReference type="AlphaFoldDB" id="A0A7J4J010"/>
<proteinExistence type="predicted"/>
<name>A0A7J4J010_9ARCH</name>
<dbReference type="EMBL" id="DUGC01000063">
    <property type="protein sequence ID" value="HIH09839.1"/>
    <property type="molecule type" value="Genomic_DNA"/>
</dbReference>
<evidence type="ECO:0000313" key="2">
    <source>
        <dbReference type="Proteomes" id="UP000565078"/>
    </source>
</evidence>
<gene>
    <name evidence="1" type="ORF">HA254_04170</name>
</gene>
<evidence type="ECO:0000313" key="1">
    <source>
        <dbReference type="EMBL" id="HIH09839.1"/>
    </source>
</evidence>
<sequence>MVPPHRPNPGRDEHRKRTSMPKCYFQESTPRLGRHIHDSKLALAFEAAQKGRPIDIGNRNPEEFAARMAALFLKTPAEFRPSALMVVSHEGFGRKRVFMRVYRFQKERFMLDGNLRTIKGKIIGEEHHGLE</sequence>
<comment type="caution">
    <text evidence="1">The sequence shown here is derived from an EMBL/GenBank/DDBJ whole genome shotgun (WGS) entry which is preliminary data.</text>
</comment>
<organism evidence="1 2">
    <name type="scientific">Candidatus Iainarchaeum sp</name>
    <dbReference type="NCBI Taxonomy" id="3101447"/>
    <lineage>
        <taxon>Archaea</taxon>
        <taxon>Candidatus Iainarchaeota</taxon>
        <taxon>Candidatus Iainarchaeia</taxon>
        <taxon>Candidatus Iainarchaeales</taxon>
        <taxon>Candidatus Iainarchaeaceae</taxon>
        <taxon>Candidatus Iainarchaeum</taxon>
    </lineage>
</organism>
<dbReference type="Proteomes" id="UP000565078">
    <property type="component" value="Unassembled WGS sequence"/>
</dbReference>
<accession>A0A7J4J010</accession>
<protein>
    <submittedName>
        <fullName evidence="1">Uncharacterized protein</fullName>
    </submittedName>
</protein>
<reference evidence="2" key="1">
    <citation type="journal article" date="2020" name="bioRxiv">
        <title>A rank-normalized archaeal taxonomy based on genome phylogeny resolves widespread incomplete and uneven classifications.</title>
        <authorList>
            <person name="Rinke C."/>
            <person name="Chuvochina M."/>
            <person name="Mussig A.J."/>
            <person name="Chaumeil P.-A."/>
            <person name="Waite D.W."/>
            <person name="Whitman W.B."/>
            <person name="Parks D.H."/>
            <person name="Hugenholtz P."/>
        </authorList>
    </citation>
    <scope>NUCLEOTIDE SEQUENCE [LARGE SCALE GENOMIC DNA]</scope>
</reference>